<dbReference type="Proteomes" id="UP000196581">
    <property type="component" value="Unassembled WGS sequence"/>
</dbReference>
<dbReference type="Pfam" id="PF08541">
    <property type="entry name" value="ACP_syn_III_C"/>
    <property type="match status" value="1"/>
</dbReference>
<keyword evidence="1" id="KW-0808">Transferase</keyword>
<keyword evidence="2" id="KW-0012">Acyltransferase</keyword>
<proteinExistence type="predicted"/>
<dbReference type="InterPro" id="IPR016039">
    <property type="entry name" value="Thiolase-like"/>
</dbReference>
<dbReference type="AlphaFoldDB" id="A0A1X6XNM4"/>
<dbReference type="SUPFAM" id="SSF53901">
    <property type="entry name" value="Thiolase-like"/>
    <property type="match status" value="1"/>
</dbReference>
<reference evidence="6" key="1">
    <citation type="submission" date="2017-02" db="EMBL/GenBank/DDBJ databases">
        <authorList>
            <person name="Dridi B."/>
        </authorList>
    </citation>
    <scope>NUCLEOTIDE SEQUENCE [LARGE SCALE GENOMIC DNA]</scope>
    <source>
        <strain evidence="6">B Co 03.10</strain>
    </source>
</reference>
<evidence type="ECO:0000259" key="3">
    <source>
        <dbReference type="Pfam" id="PF08541"/>
    </source>
</evidence>
<sequence length="382" mass="40378">MPLGPGVLAGRSTVAISTGSTPSGRAAQTRHGTDLLNGMNQMNGNTTFRHQNVALLGIAEVEAPVVVTSDELDAELGDVLTKLGLPTGLFQRVAGVESRRQWDTPDGFIKGSAEAGRLALEQAGVEREQIGLMINGSVSRASLEPSVAVSVHNELGLGTHTMNFDITNACLGFMNGMTMAATLIDAGQIDYAMVVAAEETTWLRENTVRHLHREGITRAEYLEEFASLTLGSGAVGAVLGRADAHPEGHRIKGGVTRAATWNHELCVGGWDGMYTDSKALMDNGVGLVMDAWTDAAQDGWDWTDMTSYVTHQVSSSHTNALVKALDLPVDRVPLSFPTLGNVGPAALPITLARQAETLQKGDSVLTIGVGSGLNAALTEIEW</sequence>
<gene>
    <name evidence="5" type="ORF">FM105_13895</name>
</gene>
<evidence type="ECO:0000313" key="5">
    <source>
        <dbReference type="EMBL" id="SLN00964.1"/>
    </source>
</evidence>
<dbReference type="PANTHER" id="PTHR34069:SF3">
    <property type="entry name" value="ACYL-COA:ACYL-COA ALKYLTRANSFERASE"/>
    <property type="match status" value="1"/>
</dbReference>
<protein>
    <submittedName>
        <fullName evidence="5">3-oxoacyl-[ACP] synthase III in alkane synthesis cluster</fullName>
    </submittedName>
</protein>
<accession>A0A1X6XNM4</accession>
<dbReference type="GO" id="GO:0044550">
    <property type="term" value="P:secondary metabolite biosynthetic process"/>
    <property type="evidence" value="ECO:0007669"/>
    <property type="project" value="TreeGrafter"/>
</dbReference>
<evidence type="ECO:0000256" key="1">
    <source>
        <dbReference type="ARBA" id="ARBA00022679"/>
    </source>
</evidence>
<name>A0A1X6XNM4_9MICO</name>
<evidence type="ECO:0000256" key="2">
    <source>
        <dbReference type="ARBA" id="ARBA00023315"/>
    </source>
</evidence>
<dbReference type="EMBL" id="FWFF01000020">
    <property type="protein sequence ID" value="SLN00964.1"/>
    <property type="molecule type" value="Genomic_DNA"/>
</dbReference>
<dbReference type="PANTHER" id="PTHR34069">
    <property type="entry name" value="3-OXOACYL-[ACYL-CARRIER-PROTEIN] SYNTHASE 3"/>
    <property type="match status" value="1"/>
</dbReference>
<organism evidence="5 6">
    <name type="scientific">Brevibacterium yomogidense</name>
    <dbReference type="NCBI Taxonomy" id="946573"/>
    <lineage>
        <taxon>Bacteria</taxon>
        <taxon>Bacillati</taxon>
        <taxon>Actinomycetota</taxon>
        <taxon>Actinomycetes</taxon>
        <taxon>Micrococcales</taxon>
        <taxon>Brevibacteriaceae</taxon>
        <taxon>Brevibacterium</taxon>
    </lineage>
</organism>
<keyword evidence="6" id="KW-1185">Reference proteome</keyword>
<feature type="domain" description="Beta-ketoacyl-[acyl-carrier-protein] synthase III N-terminal" evidence="4">
    <location>
        <begin position="164"/>
        <end position="201"/>
    </location>
</feature>
<dbReference type="Gene3D" id="3.40.47.10">
    <property type="match status" value="2"/>
</dbReference>
<dbReference type="Pfam" id="PF08545">
    <property type="entry name" value="ACP_syn_III"/>
    <property type="match status" value="1"/>
</dbReference>
<evidence type="ECO:0000259" key="4">
    <source>
        <dbReference type="Pfam" id="PF08545"/>
    </source>
</evidence>
<dbReference type="InterPro" id="IPR013751">
    <property type="entry name" value="ACP_syn_III_N"/>
</dbReference>
<dbReference type="GO" id="GO:0006633">
    <property type="term" value="P:fatty acid biosynthetic process"/>
    <property type="evidence" value="ECO:0007669"/>
    <property type="project" value="InterPro"/>
</dbReference>
<dbReference type="GO" id="GO:0004315">
    <property type="term" value="F:3-oxoacyl-[acyl-carrier-protein] synthase activity"/>
    <property type="evidence" value="ECO:0007669"/>
    <property type="project" value="InterPro"/>
</dbReference>
<dbReference type="NCBIfam" id="NF006720">
    <property type="entry name" value="PRK09258.1"/>
    <property type="match status" value="1"/>
</dbReference>
<dbReference type="InterPro" id="IPR013747">
    <property type="entry name" value="ACP_syn_III_C"/>
</dbReference>
<feature type="domain" description="Beta-ketoacyl-[acyl-carrier-protein] synthase III C-terminal" evidence="3">
    <location>
        <begin position="297"/>
        <end position="381"/>
    </location>
</feature>
<evidence type="ECO:0000313" key="6">
    <source>
        <dbReference type="Proteomes" id="UP000196581"/>
    </source>
</evidence>